<dbReference type="EMBL" id="LR798219">
    <property type="protein sequence ID" value="CAB5194627.1"/>
    <property type="molecule type" value="Genomic_DNA"/>
</dbReference>
<organism evidence="1">
    <name type="scientific">uncultured Caudovirales phage</name>
    <dbReference type="NCBI Taxonomy" id="2100421"/>
    <lineage>
        <taxon>Viruses</taxon>
        <taxon>Duplodnaviria</taxon>
        <taxon>Heunggongvirae</taxon>
        <taxon>Uroviricota</taxon>
        <taxon>Caudoviricetes</taxon>
        <taxon>Peduoviridae</taxon>
        <taxon>Maltschvirus</taxon>
        <taxon>Maltschvirus maltsch</taxon>
    </lineage>
</organism>
<accession>A0A6J7WF01</accession>
<sequence length="72" mass="8272">MNYELVDKTTFIVYRLNGLTYLPHYQKINCYVRPGYGRWNYAEYNAAQLVNAGAITSTEYLMNRFGGAHGKA</sequence>
<name>A0A6J7WF01_9CAUD</name>
<protein>
    <submittedName>
        <fullName evidence="1">Uncharacterized protein</fullName>
    </submittedName>
</protein>
<reference evidence="1" key="1">
    <citation type="submission" date="2020-05" db="EMBL/GenBank/DDBJ databases">
        <authorList>
            <person name="Chiriac C."/>
            <person name="Salcher M."/>
            <person name="Ghai R."/>
            <person name="Kavagutti S V."/>
        </authorList>
    </citation>
    <scope>NUCLEOTIDE SEQUENCE</scope>
</reference>
<gene>
    <name evidence="1" type="ORF">UFOVP169_23</name>
</gene>
<proteinExistence type="predicted"/>
<evidence type="ECO:0000313" key="1">
    <source>
        <dbReference type="EMBL" id="CAB5194627.1"/>
    </source>
</evidence>